<accession>A0ABQ5WAA3</accession>
<gene>
    <name evidence="1" type="ORF">GCM10010862_38250</name>
</gene>
<proteinExistence type="predicted"/>
<name>A0ABQ5WAA3_9HYPH</name>
<sequence length="146" mass="15622">MADRDDEGLVMEAASNTDGVQLVGKGKKRFKNPRVVLADEALRLFLTRRVERLARIGQVKAIIVIAPSMQWLTALRAAVAVRLPSAKVCAYPGGKKGSDRTDDRAAEALSTAQLFVGIGSSVADLPPALVACADVTLRFQRSMSLS</sequence>
<evidence type="ECO:0008006" key="3">
    <source>
        <dbReference type="Google" id="ProtNLM"/>
    </source>
</evidence>
<protein>
    <recommendedName>
        <fullName evidence="3">Transposase</fullName>
    </recommendedName>
</protein>
<comment type="caution">
    <text evidence="1">The sequence shown here is derived from an EMBL/GenBank/DDBJ whole genome shotgun (WGS) entry which is preliminary data.</text>
</comment>
<organism evidence="1 2">
    <name type="scientific">Devosia nitrariae</name>
    <dbReference type="NCBI Taxonomy" id="2071872"/>
    <lineage>
        <taxon>Bacteria</taxon>
        <taxon>Pseudomonadati</taxon>
        <taxon>Pseudomonadota</taxon>
        <taxon>Alphaproteobacteria</taxon>
        <taxon>Hyphomicrobiales</taxon>
        <taxon>Devosiaceae</taxon>
        <taxon>Devosia</taxon>
    </lineage>
</organism>
<dbReference type="EMBL" id="BSNS01000020">
    <property type="protein sequence ID" value="GLQ56566.1"/>
    <property type="molecule type" value="Genomic_DNA"/>
</dbReference>
<dbReference type="RefSeq" id="WP_284341964.1">
    <property type="nucleotide sequence ID" value="NZ_BSNS01000020.1"/>
</dbReference>
<keyword evidence="2" id="KW-1185">Reference proteome</keyword>
<evidence type="ECO:0000313" key="2">
    <source>
        <dbReference type="Proteomes" id="UP001156691"/>
    </source>
</evidence>
<reference evidence="2" key="1">
    <citation type="journal article" date="2019" name="Int. J. Syst. Evol. Microbiol.">
        <title>The Global Catalogue of Microorganisms (GCM) 10K type strain sequencing project: providing services to taxonomists for standard genome sequencing and annotation.</title>
        <authorList>
            <consortium name="The Broad Institute Genomics Platform"/>
            <consortium name="The Broad Institute Genome Sequencing Center for Infectious Disease"/>
            <person name="Wu L."/>
            <person name="Ma J."/>
        </authorList>
    </citation>
    <scope>NUCLEOTIDE SEQUENCE [LARGE SCALE GENOMIC DNA]</scope>
    <source>
        <strain evidence="2">NBRC 112416</strain>
    </source>
</reference>
<dbReference type="Proteomes" id="UP001156691">
    <property type="component" value="Unassembled WGS sequence"/>
</dbReference>
<evidence type="ECO:0000313" key="1">
    <source>
        <dbReference type="EMBL" id="GLQ56566.1"/>
    </source>
</evidence>